<dbReference type="NCBIfam" id="TIGR00727">
    <property type="entry name" value="ISP4_OPT"/>
    <property type="match status" value="1"/>
</dbReference>
<feature type="transmembrane region" description="Helical" evidence="10">
    <location>
        <begin position="708"/>
        <end position="725"/>
    </location>
</feature>
<dbReference type="AlphaFoldDB" id="A0A423WQP0"/>
<feature type="transmembrane region" description="Helical" evidence="10">
    <location>
        <begin position="246"/>
        <end position="269"/>
    </location>
</feature>
<feature type="transmembrane region" description="Helical" evidence="10">
    <location>
        <begin position="213"/>
        <end position="234"/>
    </location>
</feature>
<feature type="transmembrane region" description="Helical" evidence="10">
    <location>
        <begin position="344"/>
        <end position="368"/>
    </location>
</feature>
<feature type="transmembrane region" description="Helical" evidence="10">
    <location>
        <begin position="315"/>
        <end position="332"/>
    </location>
</feature>
<dbReference type="PANTHER" id="PTHR22601">
    <property type="entry name" value="ISP4 LIKE PROTEIN"/>
    <property type="match status" value="1"/>
</dbReference>
<evidence type="ECO:0000256" key="4">
    <source>
        <dbReference type="ARBA" id="ARBA00022692"/>
    </source>
</evidence>
<evidence type="ECO:0000313" key="12">
    <source>
        <dbReference type="Proteomes" id="UP000283895"/>
    </source>
</evidence>
<dbReference type="InterPro" id="IPR004648">
    <property type="entry name" value="Oligpept_transpt"/>
</dbReference>
<feature type="transmembrane region" description="Helical" evidence="10">
    <location>
        <begin position="141"/>
        <end position="160"/>
    </location>
</feature>
<dbReference type="EMBL" id="LKEA01000012">
    <property type="protein sequence ID" value="ROW05720.1"/>
    <property type="molecule type" value="Genomic_DNA"/>
</dbReference>
<comment type="similarity">
    <text evidence="2">Belongs to the oligopeptide OPT transporter family.</text>
</comment>
<evidence type="ECO:0000256" key="6">
    <source>
        <dbReference type="ARBA" id="ARBA00022927"/>
    </source>
</evidence>
<comment type="caution">
    <text evidence="11">The sequence shown here is derived from an EMBL/GenBank/DDBJ whole genome shotgun (WGS) entry which is preliminary data.</text>
</comment>
<feature type="transmembrane region" description="Helical" evidence="10">
    <location>
        <begin position="462"/>
        <end position="483"/>
    </location>
</feature>
<evidence type="ECO:0000256" key="1">
    <source>
        <dbReference type="ARBA" id="ARBA00004141"/>
    </source>
</evidence>
<dbReference type="NCBIfam" id="TIGR00728">
    <property type="entry name" value="OPT_sfam"/>
    <property type="match status" value="1"/>
</dbReference>
<feature type="transmembrane region" description="Helical" evidence="10">
    <location>
        <begin position="757"/>
        <end position="777"/>
    </location>
</feature>
<dbReference type="InterPro" id="IPR004813">
    <property type="entry name" value="OPT"/>
</dbReference>
<keyword evidence="8 10" id="KW-0472">Membrane</keyword>
<dbReference type="GO" id="GO:0035673">
    <property type="term" value="F:oligopeptide transmembrane transporter activity"/>
    <property type="evidence" value="ECO:0007669"/>
    <property type="project" value="InterPro"/>
</dbReference>
<gene>
    <name evidence="11" type="ORF">VMCG_05149</name>
</gene>
<dbReference type="Pfam" id="PF03169">
    <property type="entry name" value="OPT"/>
    <property type="match status" value="1"/>
</dbReference>
<protein>
    <recommendedName>
        <fullName evidence="13">OPT family small oligopeptide transporter</fullName>
    </recommendedName>
</protein>
<evidence type="ECO:0000313" key="11">
    <source>
        <dbReference type="EMBL" id="ROW05720.1"/>
    </source>
</evidence>
<keyword evidence="3" id="KW-0813">Transport</keyword>
<feature type="transmembrane region" description="Helical" evidence="10">
    <location>
        <begin position="814"/>
        <end position="835"/>
    </location>
</feature>
<comment type="subcellular location">
    <subcellularLocation>
        <location evidence="1">Membrane</location>
        <topology evidence="1">Multi-pass membrane protein</topology>
    </subcellularLocation>
</comment>
<dbReference type="OrthoDB" id="9986677at2759"/>
<feature type="transmembrane region" description="Helical" evidence="10">
    <location>
        <begin position="529"/>
        <end position="549"/>
    </location>
</feature>
<evidence type="ECO:0000256" key="2">
    <source>
        <dbReference type="ARBA" id="ARBA00008807"/>
    </source>
</evidence>
<sequence length="879" mass="99529">MEEKIHTVNEGITPTDQEKAPHHVGEEENWGDQIPHAMLEALAPNGETEYILDKINNFSEEDAINIVAESLDFHSDDWNFPSDMRERMVRLLQGRKLYGEFYDRDLRIDATMMKYSSPYPGVRAVQELDLNENVPVETFRAYFLGIGWAIIGTFMATFFNSRFPSISLGGSVIQILLFPCAKFLEFVLPDWGITVLGTRHSLNPGPWTFKEQMFATITYNIAIYTTNSYSMILVQKMPVYYGEKFVTFGYQFMLTLFVQTMGMGLAGYLRRFSVYPVKALWPTILPTIAMNRALTRPESKETIRAFGRNWTASRYKFFYICTISMFVYYWLPGYLFTALSTFNWMTWIAPGNITLAILTGSSLGLGLFNPITTFDWNVATSSYAPLAQPFFSTCTMYIGSILGGLIILAIYYSNMYNTAYLPINSSSVFTNNGTSYDVQTVITNHKFDHTKYQEYSPPFYTAGYILTVGANFAFYPVYVLYICGNQFKTVSKGLKDFYNGLIKGERNHSEDSTDVHNRLMAKYPEVPDWWFLVILLAALVLNIIFLEIYDLSTPIWLTFLLLGINLVFAVPLSFLSATTGTNLGLGSLIQVITGFLLPGNHNAYLYAQALGSWALAGYADNYTQDQKLSFYCKIPPRAVFRSQIGTIIITCFVAVGCQDFIMTSVQGLCTSDQPQKFTCANDGAPMYSNSLMWGVLGSNIMFNSMYPLLKWCFLIGFGVSVVFLVPQHYGPRYFPIVKEKLRVKLRPRTFELLDKTLFRFVASLLWLNPVLIIQGVQHWAPSNLAYKTPGMILSFIFMYYLPRRNLAWWEKYNYVLSAALTAGVAVSALIMFFAVSYHPVTISWWGNTVSSAGVDGSSIGILPIPDRGYFGPEKGQFPT</sequence>
<evidence type="ECO:0000256" key="5">
    <source>
        <dbReference type="ARBA" id="ARBA00022856"/>
    </source>
</evidence>
<keyword evidence="5" id="KW-0571">Peptide transport</keyword>
<keyword evidence="12" id="KW-1185">Reference proteome</keyword>
<feature type="transmembrane region" description="Helical" evidence="10">
    <location>
        <begin position="555"/>
        <end position="575"/>
    </location>
</feature>
<evidence type="ECO:0000256" key="9">
    <source>
        <dbReference type="SAM" id="MobiDB-lite"/>
    </source>
</evidence>
<feature type="region of interest" description="Disordered" evidence="9">
    <location>
        <begin position="1"/>
        <end position="22"/>
    </location>
</feature>
<accession>A0A423WQP0</accession>
<reference evidence="11 12" key="1">
    <citation type="submission" date="2015-09" db="EMBL/GenBank/DDBJ databases">
        <title>Host preference determinants of Valsa canker pathogens revealed by comparative genomics.</title>
        <authorList>
            <person name="Yin Z."/>
            <person name="Huang L."/>
        </authorList>
    </citation>
    <scope>NUCLEOTIDE SEQUENCE [LARGE SCALE GENOMIC DNA]</scope>
    <source>
        <strain evidence="11 12">03-1</strain>
    </source>
</reference>
<keyword evidence="6" id="KW-0653">Protein transport</keyword>
<dbReference type="GO" id="GO:0015031">
    <property type="term" value="P:protein transport"/>
    <property type="evidence" value="ECO:0007669"/>
    <property type="project" value="UniProtKB-KW"/>
</dbReference>
<feature type="transmembrane region" description="Helical" evidence="10">
    <location>
        <begin position="784"/>
        <end position="802"/>
    </location>
</feature>
<proteinExistence type="inferred from homology"/>
<feature type="transmembrane region" description="Helical" evidence="10">
    <location>
        <begin position="275"/>
        <end position="294"/>
    </location>
</feature>
<evidence type="ECO:0008006" key="13">
    <source>
        <dbReference type="Google" id="ProtNLM"/>
    </source>
</evidence>
<organism evidence="11 12">
    <name type="scientific">Cytospora schulzeri</name>
    <dbReference type="NCBI Taxonomy" id="448051"/>
    <lineage>
        <taxon>Eukaryota</taxon>
        <taxon>Fungi</taxon>
        <taxon>Dikarya</taxon>
        <taxon>Ascomycota</taxon>
        <taxon>Pezizomycotina</taxon>
        <taxon>Sordariomycetes</taxon>
        <taxon>Sordariomycetidae</taxon>
        <taxon>Diaporthales</taxon>
        <taxon>Cytosporaceae</taxon>
        <taxon>Cytospora</taxon>
    </lineage>
</organism>
<keyword evidence="4 10" id="KW-0812">Transmembrane</keyword>
<name>A0A423WQP0_9PEZI</name>
<dbReference type="Proteomes" id="UP000283895">
    <property type="component" value="Unassembled WGS sequence"/>
</dbReference>
<evidence type="ECO:0000256" key="7">
    <source>
        <dbReference type="ARBA" id="ARBA00022989"/>
    </source>
</evidence>
<keyword evidence="7 10" id="KW-1133">Transmembrane helix</keyword>
<dbReference type="GO" id="GO:0016020">
    <property type="term" value="C:membrane"/>
    <property type="evidence" value="ECO:0007669"/>
    <property type="project" value="UniProtKB-SubCell"/>
</dbReference>
<evidence type="ECO:0000256" key="10">
    <source>
        <dbReference type="SAM" id="Phobius"/>
    </source>
</evidence>
<feature type="transmembrane region" description="Helical" evidence="10">
    <location>
        <begin position="389"/>
        <end position="412"/>
    </location>
</feature>
<evidence type="ECO:0000256" key="3">
    <source>
        <dbReference type="ARBA" id="ARBA00022448"/>
    </source>
</evidence>
<evidence type="ECO:0000256" key="8">
    <source>
        <dbReference type="ARBA" id="ARBA00023136"/>
    </source>
</evidence>